<protein>
    <recommendedName>
        <fullName evidence="4">Probable transcriptional regulatory protein A3C82_02215</fullName>
    </recommendedName>
</protein>
<gene>
    <name evidence="7" type="ORF">A3C82_02215</name>
</gene>
<dbReference type="Pfam" id="PF01709">
    <property type="entry name" value="Transcrip_reg"/>
    <property type="match status" value="1"/>
</dbReference>
<evidence type="ECO:0000313" key="7">
    <source>
        <dbReference type="EMBL" id="OHA67411.1"/>
    </source>
</evidence>
<dbReference type="InterPro" id="IPR049083">
    <property type="entry name" value="TACO1_YebC_N"/>
</dbReference>
<dbReference type="HAMAP" id="MF_00693">
    <property type="entry name" value="Transcrip_reg_TACO1"/>
    <property type="match status" value="1"/>
</dbReference>
<dbReference type="InterPro" id="IPR026564">
    <property type="entry name" value="Transcrip_reg_TACO1-like_dom3"/>
</dbReference>
<comment type="similarity">
    <text evidence="1 4">Belongs to the TACO1 family.</text>
</comment>
<keyword evidence="2 4" id="KW-0805">Transcription regulation</keyword>
<feature type="domain" description="TACO1/YebC-like second and third" evidence="5">
    <location>
        <begin position="83"/>
        <end position="237"/>
    </location>
</feature>
<dbReference type="InterPro" id="IPR029072">
    <property type="entry name" value="YebC-like"/>
</dbReference>
<dbReference type="GO" id="GO:0005737">
    <property type="term" value="C:cytoplasm"/>
    <property type="evidence" value="ECO:0007669"/>
    <property type="project" value="UniProtKB-SubCell"/>
</dbReference>
<accession>A0A1G2R5P4</accession>
<dbReference type="Gene3D" id="1.10.10.200">
    <property type="match status" value="1"/>
</dbReference>
<keyword evidence="4" id="KW-0238">DNA-binding</keyword>
<keyword evidence="4" id="KW-0963">Cytoplasm</keyword>
<evidence type="ECO:0000259" key="6">
    <source>
        <dbReference type="Pfam" id="PF20772"/>
    </source>
</evidence>
<evidence type="ECO:0000259" key="5">
    <source>
        <dbReference type="Pfam" id="PF01709"/>
    </source>
</evidence>
<comment type="subcellular location">
    <subcellularLocation>
        <location evidence="4">Cytoplasm</location>
    </subcellularLocation>
</comment>
<dbReference type="Gene3D" id="3.30.70.980">
    <property type="match status" value="2"/>
</dbReference>
<evidence type="ECO:0000313" key="8">
    <source>
        <dbReference type="Proteomes" id="UP000176901"/>
    </source>
</evidence>
<name>A0A1G2R5P4_9BACT</name>
<dbReference type="AlphaFoldDB" id="A0A1G2R5P4"/>
<organism evidence="7 8">
    <name type="scientific">Candidatus Wildermuthbacteria bacterium RIFCSPHIGHO2_02_FULL_47_12</name>
    <dbReference type="NCBI Taxonomy" id="1802451"/>
    <lineage>
        <taxon>Bacteria</taxon>
        <taxon>Candidatus Wildermuthiibacteriota</taxon>
    </lineage>
</organism>
<dbReference type="InterPro" id="IPR002876">
    <property type="entry name" value="Transcrip_reg_TACO1-like"/>
</dbReference>
<evidence type="ECO:0000256" key="3">
    <source>
        <dbReference type="ARBA" id="ARBA00023163"/>
    </source>
</evidence>
<dbReference type="EMBL" id="MHTW01000013">
    <property type="protein sequence ID" value="OHA67411.1"/>
    <property type="molecule type" value="Genomic_DNA"/>
</dbReference>
<feature type="domain" description="TACO1/YebC-like N-terminal" evidence="6">
    <location>
        <begin position="6"/>
        <end position="76"/>
    </location>
</feature>
<dbReference type="GO" id="GO:0003677">
    <property type="term" value="F:DNA binding"/>
    <property type="evidence" value="ECO:0007669"/>
    <property type="project" value="UniProtKB-UniRule"/>
</dbReference>
<keyword evidence="3 4" id="KW-0804">Transcription</keyword>
<dbReference type="Pfam" id="PF20772">
    <property type="entry name" value="TACO1_YebC_N"/>
    <property type="match status" value="1"/>
</dbReference>
<comment type="caution">
    <text evidence="7">The sequence shown here is derived from an EMBL/GenBank/DDBJ whole genome shotgun (WGS) entry which is preliminary data.</text>
</comment>
<evidence type="ECO:0000256" key="2">
    <source>
        <dbReference type="ARBA" id="ARBA00023015"/>
    </source>
</evidence>
<sequence length="238" mass="25805">MSGHSHARTVKHTKDLAAAQRSKAFSKVAAEIAVAVKQGGGNPGTNARLRGAMERAKAVNMPSDNVERAIKKGLGEGQTENIEEFLLEAYGPGGIAVLIAGITDNKNRMLGDIKQILARNQGKMVEGGAVRWLFEQKGVMAAKSDLPKEDLEMKAIEAGAEDIYWREDGLLDIYTKPTELDKVKTSLQASSIATQDPAIDWVPKEEVAADQKTLDSAQKLFDELDENDAVQGVYSNLR</sequence>
<dbReference type="NCBIfam" id="NF009044">
    <property type="entry name" value="PRK12378.1"/>
    <property type="match status" value="1"/>
</dbReference>
<reference evidence="7 8" key="1">
    <citation type="journal article" date="2016" name="Nat. Commun.">
        <title>Thousands of microbial genomes shed light on interconnected biogeochemical processes in an aquifer system.</title>
        <authorList>
            <person name="Anantharaman K."/>
            <person name="Brown C.T."/>
            <person name="Hug L.A."/>
            <person name="Sharon I."/>
            <person name="Castelle C.J."/>
            <person name="Probst A.J."/>
            <person name="Thomas B.C."/>
            <person name="Singh A."/>
            <person name="Wilkins M.J."/>
            <person name="Karaoz U."/>
            <person name="Brodie E.L."/>
            <person name="Williams K.H."/>
            <person name="Hubbard S.S."/>
            <person name="Banfield J.F."/>
        </authorList>
    </citation>
    <scope>NUCLEOTIDE SEQUENCE [LARGE SCALE GENOMIC DNA]</scope>
</reference>
<dbReference type="PANTHER" id="PTHR12532">
    <property type="entry name" value="TRANSLATIONAL ACTIVATOR OF CYTOCHROME C OXIDASE 1"/>
    <property type="match status" value="1"/>
</dbReference>
<evidence type="ECO:0000256" key="1">
    <source>
        <dbReference type="ARBA" id="ARBA00008724"/>
    </source>
</evidence>
<dbReference type="GO" id="GO:0006355">
    <property type="term" value="P:regulation of DNA-templated transcription"/>
    <property type="evidence" value="ECO:0007669"/>
    <property type="project" value="UniProtKB-UniRule"/>
</dbReference>
<dbReference type="SUPFAM" id="SSF75625">
    <property type="entry name" value="YebC-like"/>
    <property type="match status" value="1"/>
</dbReference>
<dbReference type="FunFam" id="1.10.10.200:FF:000002">
    <property type="entry name" value="Probable transcriptional regulatory protein CLM62_37755"/>
    <property type="match status" value="1"/>
</dbReference>
<proteinExistence type="inferred from homology"/>
<dbReference type="InterPro" id="IPR048300">
    <property type="entry name" value="TACO1_YebC-like_2nd/3rd_dom"/>
</dbReference>
<dbReference type="NCBIfam" id="NF001030">
    <property type="entry name" value="PRK00110.1"/>
    <property type="match status" value="1"/>
</dbReference>
<dbReference type="STRING" id="1802451.A3C82_02215"/>
<dbReference type="NCBIfam" id="TIGR01033">
    <property type="entry name" value="YebC/PmpR family DNA-binding transcriptional regulator"/>
    <property type="match status" value="1"/>
</dbReference>
<dbReference type="InterPro" id="IPR017856">
    <property type="entry name" value="Integrase-like_N"/>
</dbReference>
<dbReference type="Proteomes" id="UP000176901">
    <property type="component" value="Unassembled WGS sequence"/>
</dbReference>
<evidence type="ECO:0000256" key="4">
    <source>
        <dbReference type="HAMAP-Rule" id="MF_00693"/>
    </source>
</evidence>
<dbReference type="PANTHER" id="PTHR12532:SF0">
    <property type="entry name" value="TRANSLATIONAL ACTIVATOR OF CYTOCHROME C OXIDASE 1"/>
    <property type="match status" value="1"/>
</dbReference>